<dbReference type="FunFam" id="3.30.70.580:FF:000001">
    <property type="entry name" value="tRNA pseudouridine synthase A"/>
    <property type="match status" value="1"/>
</dbReference>
<accession>A0A1M6TFQ2</accession>
<comment type="subunit">
    <text evidence="4">Homodimer.</text>
</comment>
<gene>
    <name evidence="4" type="primary">truA</name>
    <name evidence="9" type="ORF">SAMN05444391_1442</name>
</gene>
<dbReference type="Gene3D" id="3.30.70.660">
    <property type="entry name" value="Pseudouridine synthase I, catalytic domain, C-terminal subdomain"/>
    <property type="match status" value="1"/>
</dbReference>
<keyword evidence="10" id="KW-1185">Reference proteome</keyword>
<comment type="catalytic activity">
    <reaction evidence="4 7">
        <text>uridine(38/39/40) in tRNA = pseudouridine(38/39/40) in tRNA</text>
        <dbReference type="Rhea" id="RHEA:22376"/>
        <dbReference type="Rhea" id="RHEA-COMP:10085"/>
        <dbReference type="Rhea" id="RHEA-COMP:10087"/>
        <dbReference type="ChEBI" id="CHEBI:65314"/>
        <dbReference type="ChEBI" id="CHEBI:65315"/>
        <dbReference type="EC" id="5.4.99.12"/>
    </reaction>
</comment>
<name>A0A1M6TFQ2_9AQUI</name>
<dbReference type="Pfam" id="PF01416">
    <property type="entry name" value="PseudoU_synth_1"/>
    <property type="match status" value="2"/>
</dbReference>
<dbReference type="InterPro" id="IPR020097">
    <property type="entry name" value="PsdUridine_synth_TruA_a/b_dom"/>
</dbReference>
<feature type="active site" description="Nucleophile" evidence="4 5">
    <location>
        <position position="52"/>
    </location>
</feature>
<comment type="similarity">
    <text evidence="1 4 7">Belongs to the tRNA pseudouridine synthase TruA family.</text>
</comment>
<dbReference type="CDD" id="cd02570">
    <property type="entry name" value="PseudoU_synth_EcTruA"/>
    <property type="match status" value="1"/>
</dbReference>
<protein>
    <recommendedName>
        <fullName evidence="4">tRNA pseudouridine synthase A</fullName>
        <ecNumber evidence="4">5.4.99.12</ecNumber>
    </recommendedName>
    <alternativeName>
        <fullName evidence="4">tRNA pseudouridine(38-40) synthase</fullName>
    </alternativeName>
    <alternativeName>
        <fullName evidence="4">tRNA pseudouridylate synthase I</fullName>
    </alternativeName>
    <alternativeName>
        <fullName evidence="4">tRNA-uridine isomerase I</fullName>
    </alternativeName>
</protein>
<keyword evidence="3 4" id="KW-0413">Isomerase</keyword>
<comment type="caution">
    <text evidence="4">Lacks conserved residue(s) required for the propagation of feature annotation.</text>
</comment>
<dbReference type="InterPro" id="IPR020095">
    <property type="entry name" value="PsdUridine_synth_TruA_C"/>
</dbReference>
<dbReference type="InterPro" id="IPR020094">
    <property type="entry name" value="TruA/RsuA/RluB/E/F_N"/>
</dbReference>
<dbReference type="RefSeq" id="WP_079654523.1">
    <property type="nucleotide sequence ID" value="NZ_LT670846.1"/>
</dbReference>
<evidence type="ECO:0000313" key="9">
    <source>
        <dbReference type="EMBL" id="SHK55810.1"/>
    </source>
</evidence>
<dbReference type="GO" id="GO:0003723">
    <property type="term" value="F:RNA binding"/>
    <property type="evidence" value="ECO:0007669"/>
    <property type="project" value="InterPro"/>
</dbReference>
<dbReference type="GO" id="GO:0160147">
    <property type="term" value="F:tRNA pseudouridine(38-40) synthase activity"/>
    <property type="evidence" value="ECO:0007669"/>
    <property type="project" value="UniProtKB-EC"/>
</dbReference>
<evidence type="ECO:0000256" key="7">
    <source>
        <dbReference type="RuleBase" id="RU003792"/>
    </source>
</evidence>
<dbReference type="Proteomes" id="UP000189810">
    <property type="component" value="Chromosome I"/>
</dbReference>
<organism evidence="9 10">
    <name type="scientific">Thermocrinis minervae</name>
    <dbReference type="NCBI Taxonomy" id="381751"/>
    <lineage>
        <taxon>Bacteria</taxon>
        <taxon>Pseudomonadati</taxon>
        <taxon>Aquificota</taxon>
        <taxon>Aquificia</taxon>
        <taxon>Aquificales</taxon>
        <taxon>Aquificaceae</taxon>
        <taxon>Thermocrinis</taxon>
    </lineage>
</organism>
<dbReference type="PANTHER" id="PTHR11142">
    <property type="entry name" value="PSEUDOURIDYLATE SYNTHASE"/>
    <property type="match status" value="1"/>
</dbReference>
<dbReference type="SUPFAM" id="SSF55120">
    <property type="entry name" value="Pseudouridine synthase"/>
    <property type="match status" value="1"/>
</dbReference>
<dbReference type="EMBL" id="LT670846">
    <property type="protein sequence ID" value="SHK55810.1"/>
    <property type="molecule type" value="Genomic_DNA"/>
</dbReference>
<evidence type="ECO:0000256" key="3">
    <source>
        <dbReference type="ARBA" id="ARBA00023235"/>
    </source>
</evidence>
<reference evidence="9 10" key="1">
    <citation type="submission" date="2016-11" db="EMBL/GenBank/DDBJ databases">
        <authorList>
            <person name="Jaros S."/>
            <person name="Januszkiewicz K."/>
            <person name="Wedrychowicz H."/>
        </authorList>
    </citation>
    <scope>NUCLEOTIDE SEQUENCE [LARGE SCALE GENOMIC DNA]</scope>
    <source>
        <strain evidence="9 10">DSM 19557</strain>
    </source>
</reference>
<dbReference type="AlphaFoldDB" id="A0A1M6TFQ2"/>
<proteinExistence type="inferred from homology"/>
<dbReference type="OrthoDB" id="9811823at2"/>
<feature type="domain" description="Pseudouridine synthase I TruA alpha/beta" evidence="8">
    <location>
        <begin position="9"/>
        <end position="103"/>
    </location>
</feature>
<dbReference type="PANTHER" id="PTHR11142:SF0">
    <property type="entry name" value="TRNA PSEUDOURIDINE SYNTHASE-LIKE 1"/>
    <property type="match status" value="1"/>
</dbReference>
<keyword evidence="2 4" id="KW-0819">tRNA processing</keyword>
<evidence type="ECO:0000256" key="2">
    <source>
        <dbReference type="ARBA" id="ARBA00022694"/>
    </source>
</evidence>
<dbReference type="InterPro" id="IPR020103">
    <property type="entry name" value="PsdUridine_synth_cat_dom_sf"/>
</dbReference>
<dbReference type="NCBIfam" id="TIGR00071">
    <property type="entry name" value="hisT_truA"/>
    <property type="match status" value="1"/>
</dbReference>
<dbReference type="EC" id="5.4.99.12" evidence="4"/>
<evidence type="ECO:0000256" key="4">
    <source>
        <dbReference type="HAMAP-Rule" id="MF_00171"/>
    </source>
</evidence>
<evidence type="ECO:0000313" key="10">
    <source>
        <dbReference type="Proteomes" id="UP000189810"/>
    </source>
</evidence>
<evidence type="ECO:0000256" key="5">
    <source>
        <dbReference type="PIRSR" id="PIRSR001430-1"/>
    </source>
</evidence>
<sequence>MINYLLRLSYVGTDFHGWQVQPGLRTVQGVLSEALNTILGHPVKLIGCCRTDAGVHAKDYVANFLSQKDVKDEALLKALNGMLPKDIGVKEVLKVDPTFNARYHVKEKVYSYRIHNSYRRDPFLYPFVWQLPRTLDLDAMKEACNILVGEHDFSGFAKLEEEDKNTVVHLKEVNMKVEGELITISFRASHFLRYMVRRMVGAIVHVGLGKIDLKNVEEYLKGAKCPYSAKAKGLTLEEVIL</sequence>
<comment type="function">
    <text evidence="4">Formation of pseudouridine at positions 38, 39 and 40 in the anticodon stem and loop of transfer RNAs.</text>
</comment>
<dbReference type="Gene3D" id="3.30.70.580">
    <property type="entry name" value="Pseudouridine synthase I, catalytic domain, N-terminal subdomain"/>
    <property type="match status" value="1"/>
</dbReference>
<evidence type="ECO:0000256" key="6">
    <source>
        <dbReference type="PIRSR" id="PIRSR001430-2"/>
    </source>
</evidence>
<dbReference type="GO" id="GO:0031119">
    <property type="term" value="P:tRNA pseudouridine synthesis"/>
    <property type="evidence" value="ECO:0007669"/>
    <property type="project" value="UniProtKB-UniRule"/>
</dbReference>
<dbReference type="HAMAP" id="MF_00171">
    <property type="entry name" value="TruA"/>
    <property type="match status" value="1"/>
</dbReference>
<evidence type="ECO:0000256" key="1">
    <source>
        <dbReference type="ARBA" id="ARBA00009375"/>
    </source>
</evidence>
<dbReference type="PIRSF" id="PIRSF001430">
    <property type="entry name" value="tRNA_psdUrid_synth"/>
    <property type="match status" value="1"/>
</dbReference>
<dbReference type="InterPro" id="IPR001406">
    <property type="entry name" value="PsdUridine_synth_TruA"/>
</dbReference>
<feature type="binding site" evidence="4 6">
    <location>
        <position position="110"/>
    </location>
    <ligand>
        <name>substrate</name>
    </ligand>
</feature>
<evidence type="ECO:0000259" key="8">
    <source>
        <dbReference type="Pfam" id="PF01416"/>
    </source>
</evidence>
<dbReference type="STRING" id="381751.SAMN05444391_1442"/>
<feature type="domain" description="Pseudouridine synthase I TruA alpha/beta" evidence="8">
    <location>
        <begin position="143"/>
        <end position="239"/>
    </location>
</feature>